<evidence type="ECO:0000313" key="1">
    <source>
        <dbReference type="EMBL" id="QQN58665.1"/>
    </source>
</evidence>
<dbReference type="AlphaFoldDB" id="A0A7T7UYQ2"/>
<dbReference type="OrthoDB" id="1119276at2"/>
<accession>A0A7T7UYQ2</accession>
<dbReference type="GeneID" id="93133083"/>
<dbReference type="KEGG" id="egm:AYC65_09215"/>
<evidence type="ECO:0000313" key="2">
    <source>
        <dbReference type="Proteomes" id="UP000595426"/>
    </source>
</evidence>
<sequence length="137" mass="16452">MKLEEFENFIILDETPELLLGNIYEAIYLVNKNNNEFTFIDEMYGDPYCGIICTDNNYCIIGGHYLFLWVDGESIRFEDLKDIYDIRKASDNEYEILTDPWSENSSIWIFNVMNKSFIKLRDFDKYRNTEYTNDVIW</sequence>
<keyword evidence="2" id="KW-1185">Reference proteome</keyword>
<gene>
    <name evidence="1" type="ORF">I6H88_19935</name>
</gene>
<dbReference type="Proteomes" id="UP000595426">
    <property type="component" value="Chromosome"/>
</dbReference>
<reference evidence="1 2" key="1">
    <citation type="submission" date="2020-12" db="EMBL/GenBank/DDBJ databases">
        <title>FDA dAtabase for Regulatory Grade micrObial Sequences (FDA-ARGOS): Supporting development and validation of Infectious Disease Dx tests.</title>
        <authorList>
            <person name="Kerrigan L."/>
            <person name="Long C."/>
            <person name="Tallon L."/>
            <person name="Sadzewicz L."/>
            <person name="Zhao X."/>
            <person name="Boylan J."/>
            <person name="Ott S."/>
            <person name="Bowen H."/>
            <person name="Vavikolanu K."/>
            <person name="Mehta A."/>
            <person name="Aluvathingal J."/>
            <person name="Nadendla S."/>
            <person name="Yan Y."/>
            <person name="Sichtig H."/>
        </authorList>
    </citation>
    <scope>NUCLEOTIDE SEQUENCE [LARGE SCALE GENOMIC DNA]</scope>
    <source>
        <strain evidence="1 2">FDAARGOS_1031</strain>
    </source>
</reference>
<dbReference type="RefSeq" id="WP_034870453.1">
    <property type="nucleotide sequence ID" value="NZ_CBCSDR010000001.1"/>
</dbReference>
<protein>
    <submittedName>
        <fullName evidence="1">Uncharacterized protein</fullName>
    </submittedName>
</protein>
<name>A0A7T7UYQ2_9FLAO</name>
<dbReference type="EMBL" id="CP067018">
    <property type="protein sequence ID" value="QQN58665.1"/>
    <property type="molecule type" value="Genomic_DNA"/>
</dbReference>
<organism evidence="1 2">
    <name type="scientific">Elizabethkingia bruuniana</name>
    <dbReference type="NCBI Taxonomy" id="1756149"/>
    <lineage>
        <taxon>Bacteria</taxon>
        <taxon>Pseudomonadati</taxon>
        <taxon>Bacteroidota</taxon>
        <taxon>Flavobacteriia</taxon>
        <taxon>Flavobacteriales</taxon>
        <taxon>Weeksellaceae</taxon>
        <taxon>Elizabethkingia</taxon>
    </lineage>
</organism>
<proteinExistence type="predicted"/>